<evidence type="ECO:0000313" key="3">
    <source>
        <dbReference type="Proteomes" id="UP000027186"/>
    </source>
</evidence>
<dbReference type="InterPro" id="IPR000868">
    <property type="entry name" value="Isochorismatase-like_dom"/>
</dbReference>
<dbReference type="SUPFAM" id="SSF52499">
    <property type="entry name" value="Isochorismatase-like hydrolases"/>
    <property type="match status" value="1"/>
</dbReference>
<gene>
    <name evidence="2" type="ORF">ABAZ39_17600</name>
</gene>
<dbReference type="RefSeq" id="WP_040134132.1">
    <property type="nucleotide sequence ID" value="NZ_CP007794.1"/>
</dbReference>
<dbReference type="InterPro" id="IPR036380">
    <property type="entry name" value="Isochorismatase-like_sf"/>
</dbReference>
<organism evidence="2 3">
    <name type="scientific">Azospirillum argentinense</name>
    <dbReference type="NCBI Taxonomy" id="2970906"/>
    <lineage>
        <taxon>Bacteria</taxon>
        <taxon>Pseudomonadati</taxon>
        <taxon>Pseudomonadota</taxon>
        <taxon>Alphaproteobacteria</taxon>
        <taxon>Rhodospirillales</taxon>
        <taxon>Azospirillaceae</taxon>
        <taxon>Azospirillum</taxon>
    </lineage>
</organism>
<dbReference type="CDD" id="cd01012">
    <property type="entry name" value="YcaC_related"/>
    <property type="match status" value="1"/>
</dbReference>
<dbReference type="AlphaFoldDB" id="A0A060DRE4"/>
<reference evidence="2 3" key="1">
    <citation type="journal article" date="2014" name="Genome Announc.">
        <title>Complete Genome Sequence of the Model Rhizosphere Strain Azospirillum brasilense Az39, Successfully Applied in Agriculture.</title>
        <authorList>
            <person name="Rivera D."/>
            <person name="Revale S."/>
            <person name="Molina R."/>
            <person name="Gualpa J."/>
            <person name="Puente M."/>
            <person name="Maroniche G."/>
            <person name="Paris G."/>
            <person name="Baker D."/>
            <person name="Clavijo B."/>
            <person name="McLay K."/>
            <person name="Spaepen S."/>
            <person name="Perticari A."/>
            <person name="Vazquez M."/>
            <person name="Wisniewski-Dye F."/>
            <person name="Watkins C."/>
            <person name="Martinez-Abarca F."/>
            <person name="Vanderleyden J."/>
            <person name="Cassan F."/>
        </authorList>
    </citation>
    <scope>NUCLEOTIDE SEQUENCE [LARGE SCALE GENOMIC DNA]</scope>
    <source>
        <strain evidence="2 3">Az39</strain>
        <plasmid evidence="2">AbAZ39_p1</plasmid>
    </source>
</reference>
<feature type="domain" description="Isochorismatase-like" evidence="1">
    <location>
        <begin position="8"/>
        <end position="157"/>
    </location>
</feature>
<name>A0A060DRE4_9PROT</name>
<dbReference type="Pfam" id="PF00857">
    <property type="entry name" value="Isochorismatase"/>
    <property type="match status" value="1"/>
</dbReference>
<evidence type="ECO:0000259" key="1">
    <source>
        <dbReference type="Pfam" id="PF00857"/>
    </source>
</evidence>
<accession>A0A060DRE4</accession>
<keyword evidence="2" id="KW-0614">Plasmid</keyword>
<proteinExistence type="predicted"/>
<dbReference type="Gene3D" id="3.40.50.850">
    <property type="entry name" value="Isochorismatase-like"/>
    <property type="match status" value="1"/>
</dbReference>
<dbReference type="PANTHER" id="PTHR14119">
    <property type="entry name" value="HYDROLASE"/>
    <property type="match status" value="1"/>
</dbReference>
<dbReference type="Proteomes" id="UP000027186">
    <property type="component" value="Plasmid AbAZ39_p1"/>
</dbReference>
<protein>
    <submittedName>
        <fullName evidence="2">Isochorismatase</fullName>
    </submittedName>
</protein>
<evidence type="ECO:0000313" key="2">
    <source>
        <dbReference type="EMBL" id="AIB13753.1"/>
    </source>
</evidence>
<sequence length="180" mass="19210">MLLSSERSVLVVVDIQEKLMPSIAESARVERNAATLLRGAALLGVPAFATEQYPKGLGPTAASLRALLPPDGVVEKISFSAAREPAFLERLERIGRQQIVLAGSEAHVCVMQTALSLIGLGFEVVLVADAVSSRTPANAELGIARMRAAGATVVSTEMVLFEWMERSDIPAFKAVLDLIR</sequence>
<dbReference type="PANTHER" id="PTHR14119:SF3">
    <property type="entry name" value="ISOCHORISMATASE DOMAIN-CONTAINING PROTEIN 2"/>
    <property type="match status" value="1"/>
</dbReference>
<dbReference type="InterPro" id="IPR050993">
    <property type="entry name" value="Isochorismatase_domain"/>
</dbReference>
<dbReference type="KEGG" id="abq:ABAZ39_17600"/>
<dbReference type="EMBL" id="CP007794">
    <property type="protein sequence ID" value="AIB13753.1"/>
    <property type="molecule type" value="Genomic_DNA"/>
</dbReference>
<geneLocation type="plasmid" evidence="2 3">
    <name>AbAZ39_p1</name>
</geneLocation>